<dbReference type="EMBL" id="CP049055">
    <property type="protein sequence ID" value="QII10387.1"/>
    <property type="molecule type" value="Genomic_DNA"/>
</dbReference>
<organism evidence="1 2">
    <name type="scientific">Kuenenia stuttgartiensis</name>
    <dbReference type="NCBI Taxonomy" id="174633"/>
    <lineage>
        <taxon>Bacteria</taxon>
        <taxon>Pseudomonadati</taxon>
        <taxon>Planctomycetota</taxon>
        <taxon>Candidatus Brocadiia</taxon>
        <taxon>Candidatus Brocadiales</taxon>
        <taxon>Candidatus Brocadiaceae</taxon>
        <taxon>Candidatus Kuenenia</taxon>
    </lineage>
</organism>
<dbReference type="AlphaFoldDB" id="A0A6G7GMF8"/>
<proteinExistence type="predicted"/>
<reference evidence="1 2" key="1">
    <citation type="submission" date="2020-02" db="EMBL/GenBank/DDBJ databases">
        <title>Newly sequenced genome of strain CSTR1 showed variability in Candidatus Kuenenia stuttgartiensis genomes.</title>
        <authorList>
            <person name="Ding C."/>
            <person name="Adrian L."/>
        </authorList>
    </citation>
    <scope>NUCLEOTIDE SEQUENCE [LARGE SCALE GENOMIC DNA]</scope>
    <source>
        <strain evidence="1 2">CSTR1</strain>
    </source>
</reference>
<evidence type="ECO:0000313" key="1">
    <source>
        <dbReference type="EMBL" id="QII10387.1"/>
    </source>
</evidence>
<gene>
    <name evidence="1" type="ORF">KsCSTR_10080</name>
</gene>
<dbReference type="Proteomes" id="UP000501926">
    <property type="component" value="Chromosome"/>
</dbReference>
<protein>
    <submittedName>
        <fullName evidence="1">Uncharacterized protein</fullName>
    </submittedName>
</protein>
<evidence type="ECO:0000313" key="2">
    <source>
        <dbReference type="Proteomes" id="UP000501926"/>
    </source>
</evidence>
<sequence>MKGSRLKTPEPLNMEPILVEVYLHKNGYAKKTTYAGCKRSSQLVIVRVSACHCEVAWVAKWLQQRPVGSKMSQLVIARVVSLSLRGSFPKQSFL</sequence>
<name>A0A6G7GMF8_KUEST</name>
<accession>A0A6G7GMF8</accession>